<organism evidence="1 2">
    <name type="scientific">Eretmocerus hayati</name>
    <dbReference type="NCBI Taxonomy" id="131215"/>
    <lineage>
        <taxon>Eukaryota</taxon>
        <taxon>Metazoa</taxon>
        <taxon>Ecdysozoa</taxon>
        <taxon>Arthropoda</taxon>
        <taxon>Hexapoda</taxon>
        <taxon>Insecta</taxon>
        <taxon>Pterygota</taxon>
        <taxon>Neoptera</taxon>
        <taxon>Endopterygota</taxon>
        <taxon>Hymenoptera</taxon>
        <taxon>Apocrita</taxon>
        <taxon>Proctotrupomorpha</taxon>
        <taxon>Chalcidoidea</taxon>
        <taxon>Aphelinidae</taxon>
        <taxon>Aphelininae</taxon>
        <taxon>Eretmocerus</taxon>
    </lineage>
</organism>
<dbReference type="Proteomes" id="UP001239111">
    <property type="component" value="Chromosome 2"/>
</dbReference>
<reference evidence="1" key="1">
    <citation type="submission" date="2023-04" db="EMBL/GenBank/DDBJ databases">
        <title>A chromosome-level genome assembly of the parasitoid wasp Eretmocerus hayati.</title>
        <authorList>
            <person name="Zhong Y."/>
            <person name="Liu S."/>
            <person name="Liu Y."/>
        </authorList>
    </citation>
    <scope>NUCLEOTIDE SEQUENCE</scope>
    <source>
        <strain evidence="1">ZJU_SS_LIU_2023</strain>
    </source>
</reference>
<name>A0ACC2NVY5_9HYME</name>
<comment type="caution">
    <text evidence="1">The sequence shown here is derived from an EMBL/GenBank/DDBJ whole genome shotgun (WGS) entry which is preliminary data.</text>
</comment>
<keyword evidence="2" id="KW-1185">Reference proteome</keyword>
<dbReference type="EMBL" id="CM056742">
    <property type="protein sequence ID" value="KAJ8675368.1"/>
    <property type="molecule type" value="Genomic_DNA"/>
</dbReference>
<gene>
    <name evidence="1" type="ORF">QAD02_011154</name>
</gene>
<proteinExistence type="predicted"/>
<sequence>MARKCQLKESIELFTSSFFINAQLNNEALRCQHWPFGILPKILTNRLLDPKGRRSSGWLGGNGGTGGVGTRKPSQDSSQSSSRNDSSGCSGCTGPSSGSTSTWRISHSSGSLESARTQPLPCNQNQQHQSGYCTAYNRPRLTRQMAIQEPDSPNSPARLAVRLLATIPSAAEMSEQLRLTFGGGLGGESKAMRPS</sequence>
<evidence type="ECO:0000313" key="2">
    <source>
        <dbReference type="Proteomes" id="UP001239111"/>
    </source>
</evidence>
<accession>A0ACC2NVY5</accession>
<protein>
    <submittedName>
        <fullName evidence="1">Uncharacterized protein</fullName>
    </submittedName>
</protein>
<evidence type="ECO:0000313" key="1">
    <source>
        <dbReference type="EMBL" id="KAJ8675368.1"/>
    </source>
</evidence>